<dbReference type="Gene3D" id="3.40.190.10">
    <property type="entry name" value="Periplasmic binding protein-like II"/>
    <property type="match status" value="1"/>
</dbReference>
<dbReference type="PIRSF" id="PIRSF017082">
    <property type="entry name" value="YflP"/>
    <property type="match status" value="1"/>
</dbReference>
<organism evidence="3 4">
    <name type="scientific">Diaphorobacter aerolatus</name>
    <dbReference type="NCBI Taxonomy" id="1288495"/>
    <lineage>
        <taxon>Bacteria</taxon>
        <taxon>Pseudomonadati</taxon>
        <taxon>Pseudomonadota</taxon>
        <taxon>Betaproteobacteria</taxon>
        <taxon>Burkholderiales</taxon>
        <taxon>Comamonadaceae</taxon>
        <taxon>Diaphorobacter</taxon>
    </lineage>
</organism>
<evidence type="ECO:0000256" key="2">
    <source>
        <dbReference type="SAM" id="SignalP"/>
    </source>
</evidence>
<feature type="chain" id="PRO_5028997332" evidence="2">
    <location>
        <begin position="24"/>
        <end position="326"/>
    </location>
</feature>
<dbReference type="Gene3D" id="3.40.190.150">
    <property type="entry name" value="Bordetella uptake gene, domain 1"/>
    <property type="match status" value="1"/>
</dbReference>
<name>A0A7H0GHV6_9BURK</name>
<dbReference type="PANTHER" id="PTHR42928">
    <property type="entry name" value="TRICARBOXYLATE-BINDING PROTEIN"/>
    <property type="match status" value="1"/>
</dbReference>
<feature type="signal peptide" evidence="2">
    <location>
        <begin position="1"/>
        <end position="23"/>
    </location>
</feature>
<dbReference type="PANTHER" id="PTHR42928:SF5">
    <property type="entry name" value="BLR1237 PROTEIN"/>
    <property type="match status" value="1"/>
</dbReference>
<keyword evidence="2" id="KW-0732">Signal</keyword>
<dbReference type="InterPro" id="IPR042100">
    <property type="entry name" value="Bug_dom1"/>
</dbReference>
<dbReference type="Pfam" id="PF03401">
    <property type="entry name" value="TctC"/>
    <property type="match status" value="1"/>
</dbReference>
<evidence type="ECO:0000256" key="1">
    <source>
        <dbReference type="ARBA" id="ARBA00006987"/>
    </source>
</evidence>
<proteinExistence type="inferred from homology"/>
<keyword evidence="4" id="KW-1185">Reference proteome</keyword>
<comment type="similarity">
    <text evidence="1">Belongs to the UPF0065 (bug) family.</text>
</comment>
<sequence length="326" mass="34710">MKISRVNIALLSLGLGLAGAAHAQEAAWPTKPVLLIMPYTAGGPADAILRAIAPDLQKRWGQPLVIDYKPGANEVLGAMEVAKAKPDGYTLLIATDATYALNPLLKTKLAFNPEKDFAPVSLMMRAPLLLVTSPQYPANTVKELVEYARKHPEKSSYASTGIGGSNHLAMSWFNKQNGIQSVHAPYNNLSLSLQDVAAGRVDMSLVVTGGARAFLEKKNVKPLAVSGSHRQPLIPDVPTFAEAGFKDYEASVYFGLAAPAGTPLAIRQRIAADIGALISAPEFQKKYLSIYGFDAVGSTPEAFAAFLQSDKAATIKRIEAAGVQPE</sequence>
<dbReference type="SUPFAM" id="SSF53850">
    <property type="entry name" value="Periplasmic binding protein-like II"/>
    <property type="match status" value="1"/>
</dbReference>
<reference evidence="3 4" key="1">
    <citation type="submission" date="2020-08" db="EMBL/GenBank/DDBJ databases">
        <title>Genome sequence of Diaphorobacter aerolatus KACC 16536T.</title>
        <authorList>
            <person name="Hyun D.-W."/>
            <person name="Bae J.-W."/>
        </authorList>
    </citation>
    <scope>NUCLEOTIDE SEQUENCE [LARGE SCALE GENOMIC DNA]</scope>
    <source>
        <strain evidence="3 4">KACC 16536</strain>
    </source>
</reference>
<dbReference type="AlphaFoldDB" id="A0A7H0GHV6"/>
<dbReference type="CDD" id="cd07012">
    <property type="entry name" value="PBP2_Bug_TTT"/>
    <property type="match status" value="1"/>
</dbReference>
<dbReference type="InterPro" id="IPR005064">
    <property type="entry name" value="BUG"/>
</dbReference>
<dbReference type="RefSeq" id="WP_187723552.1">
    <property type="nucleotide sequence ID" value="NZ_CP060783.1"/>
</dbReference>
<dbReference type="Proteomes" id="UP000516028">
    <property type="component" value="Chromosome"/>
</dbReference>
<gene>
    <name evidence="3" type="ORF">H9K75_17260</name>
</gene>
<dbReference type="KEGG" id="daer:H9K75_17260"/>
<protein>
    <submittedName>
        <fullName evidence="3">Tripartite tricarboxylate transporter substrate binding protein</fullName>
    </submittedName>
</protein>
<evidence type="ECO:0000313" key="3">
    <source>
        <dbReference type="EMBL" id="QNP47872.1"/>
    </source>
</evidence>
<evidence type="ECO:0000313" key="4">
    <source>
        <dbReference type="Proteomes" id="UP000516028"/>
    </source>
</evidence>
<dbReference type="EMBL" id="CP060783">
    <property type="protein sequence ID" value="QNP47872.1"/>
    <property type="molecule type" value="Genomic_DNA"/>
</dbReference>
<accession>A0A7H0GHV6</accession>